<proteinExistence type="predicted"/>
<name>A0A2N6K152_FISMU</name>
<accession>A0A2N6K152</accession>
<reference evidence="2 3" key="1">
    <citation type="submission" date="2017-08" db="EMBL/GenBank/DDBJ databases">
        <title>Genomes of Fischerella (Mastigocladus) sp. strains.</title>
        <authorList>
            <person name="Miller S.R."/>
        </authorList>
    </citation>
    <scope>NUCLEOTIDE SEQUENCE [LARGE SCALE GENOMIC DNA]</scope>
    <source>
        <strain evidence="2 3">CCMEE 5323</strain>
    </source>
</reference>
<gene>
    <name evidence="2" type="ORF">CEN44_16050</name>
</gene>
<comment type="caution">
    <text evidence="2">The sequence shown here is derived from an EMBL/GenBank/DDBJ whole genome shotgun (WGS) entry which is preliminary data.</text>
</comment>
<dbReference type="RefSeq" id="WP_102205411.1">
    <property type="nucleotide sequence ID" value="NZ_CAWNVR010000464.1"/>
</dbReference>
<evidence type="ECO:0000256" key="1">
    <source>
        <dbReference type="SAM" id="MobiDB-lite"/>
    </source>
</evidence>
<dbReference type="Proteomes" id="UP000235036">
    <property type="component" value="Unassembled WGS sequence"/>
</dbReference>
<feature type="compositionally biased region" description="Acidic residues" evidence="1">
    <location>
        <begin position="86"/>
        <end position="96"/>
    </location>
</feature>
<feature type="compositionally biased region" description="Basic and acidic residues" evidence="1">
    <location>
        <begin position="22"/>
        <end position="36"/>
    </location>
</feature>
<feature type="compositionally biased region" description="Basic and acidic residues" evidence="1">
    <location>
        <begin position="1"/>
        <end position="11"/>
    </location>
</feature>
<dbReference type="GO" id="GO:0003743">
    <property type="term" value="F:translation initiation factor activity"/>
    <property type="evidence" value="ECO:0007669"/>
    <property type="project" value="UniProtKB-KW"/>
</dbReference>
<keyword evidence="3" id="KW-1185">Reference proteome</keyword>
<sequence>MVDDFLRKARDFFTGSENDQYEQDREYGDRQVRPASEDPYGDPADQGYYGSDQGYYGNTIPASQDPYGDPADQGYYGNVRPASEDPYGDPADEDYR</sequence>
<dbReference type="EMBL" id="NRQW01000358">
    <property type="protein sequence ID" value="PLZ88150.1"/>
    <property type="molecule type" value="Genomic_DNA"/>
</dbReference>
<keyword evidence="2" id="KW-0648">Protein biosynthesis</keyword>
<dbReference type="AlphaFoldDB" id="A0A2N6K152"/>
<evidence type="ECO:0000313" key="2">
    <source>
        <dbReference type="EMBL" id="PLZ88150.1"/>
    </source>
</evidence>
<protein>
    <submittedName>
        <fullName evidence="2">Translation initiation factor</fullName>
    </submittedName>
</protein>
<feature type="compositionally biased region" description="Low complexity" evidence="1">
    <location>
        <begin position="45"/>
        <end position="57"/>
    </location>
</feature>
<feature type="region of interest" description="Disordered" evidence="1">
    <location>
        <begin position="1"/>
        <end position="96"/>
    </location>
</feature>
<organism evidence="2 3">
    <name type="scientific">Fischerella muscicola CCMEE 5323</name>
    <dbReference type="NCBI Taxonomy" id="2019572"/>
    <lineage>
        <taxon>Bacteria</taxon>
        <taxon>Bacillati</taxon>
        <taxon>Cyanobacteriota</taxon>
        <taxon>Cyanophyceae</taxon>
        <taxon>Nostocales</taxon>
        <taxon>Hapalosiphonaceae</taxon>
        <taxon>Fischerella</taxon>
    </lineage>
</organism>
<keyword evidence="2" id="KW-0396">Initiation factor</keyword>
<evidence type="ECO:0000313" key="3">
    <source>
        <dbReference type="Proteomes" id="UP000235036"/>
    </source>
</evidence>